<dbReference type="PROSITE" id="PS00028">
    <property type="entry name" value="ZINC_FINGER_C2H2_1"/>
    <property type="match status" value="2"/>
</dbReference>
<keyword evidence="3" id="KW-1185">Reference proteome</keyword>
<sequence length="347" mass="38867">MQPQETLWQAPATAAQPTTGAQLQWSTVGGLEAIKTAPVAGVNALDSSGTTTYYISAGDLYQTQLQSQTAQLTGNGYALLDSNENYLLEQQEPQQQTQPQQQQQQLQHQQQPIMILIQQPELQQPVASASNPQQPPLHITYGASLGNELHAAYPQQQLQPHLQQQQQQQQHQEMQSQPQRLQQQVQNTVLSTPPAAVPPPTRGRPPVLKCRFCQNGPRFSSSLEYSRHIIELHPPVAPFNCPHCPMAFAGRNKRNQHILSNHMVQQFQCGQCSQLLPSQRALDLHLQRFHMPLPTEPPADAAPAGAGVRLEEVQLQIANNNNHSEQPKQLQQQQQQQQHHQHMPCKY</sequence>
<dbReference type="Proteomes" id="UP000694904">
    <property type="component" value="Unplaced"/>
</dbReference>
<evidence type="ECO:0000256" key="1">
    <source>
        <dbReference type="SAM" id="MobiDB-lite"/>
    </source>
</evidence>
<dbReference type="InterPro" id="IPR013087">
    <property type="entry name" value="Znf_C2H2_type"/>
</dbReference>
<name>A0ABM1Q0L5_DROAR</name>
<proteinExistence type="predicted"/>
<dbReference type="RefSeq" id="XP_017873001.1">
    <property type="nucleotide sequence ID" value="XM_018017512.1"/>
</dbReference>
<evidence type="ECO:0000259" key="2">
    <source>
        <dbReference type="PROSITE" id="PS00028"/>
    </source>
</evidence>
<feature type="region of interest" description="Disordered" evidence="1">
    <location>
        <begin position="323"/>
        <end position="347"/>
    </location>
</feature>
<feature type="region of interest" description="Disordered" evidence="1">
    <location>
        <begin position="156"/>
        <end position="186"/>
    </location>
</feature>
<gene>
    <name evidence="4" type="primary">LOC108620611</name>
</gene>
<evidence type="ECO:0000313" key="4">
    <source>
        <dbReference type="RefSeq" id="XP_017873001.1"/>
    </source>
</evidence>
<dbReference type="Gene3D" id="3.30.160.60">
    <property type="entry name" value="Classic Zinc Finger"/>
    <property type="match status" value="1"/>
</dbReference>
<feature type="domain" description="C2H2-type" evidence="2">
    <location>
        <begin position="241"/>
        <end position="262"/>
    </location>
</feature>
<dbReference type="GeneID" id="108620611"/>
<feature type="region of interest" description="Disordered" evidence="1">
    <location>
        <begin position="90"/>
        <end position="109"/>
    </location>
</feature>
<accession>A0ABM1Q0L5</accession>
<feature type="domain" description="C2H2-type" evidence="2">
    <location>
        <begin position="269"/>
        <end position="290"/>
    </location>
</feature>
<dbReference type="SUPFAM" id="SSF57667">
    <property type="entry name" value="beta-beta-alpha zinc fingers"/>
    <property type="match status" value="1"/>
</dbReference>
<organism evidence="3 4">
    <name type="scientific">Drosophila arizonae</name>
    <name type="common">Fruit fly</name>
    <dbReference type="NCBI Taxonomy" id="7263"/>
    <lineage>
        <taxon>Eukaryota</taxon>
        <taxon>Metazoa</taxon>
        <taxon>Ecdysozoa</taxon>
        <taxon>Arthropoda</taxon>
        <taxon>Hexapoda</taxon>
        <taxon>Insecta</taxon>
        <taxon>Pterygota</taxon>
        <taxon>Neoptera</taxon>
        <taxon>Endopterygota</taxon>
        <taxon>Diptera</taxon>
        <taxon>Brachycera</taxon>
        <taxon>Muscomorpha</taxon>
        <taxon>Ephydroidea</taxon>
        <taxon>Drosophilidae</taxon>
        <taxon>Drosophila</taxon>
    </lineage>
</organism>
<dbReference type="SMART" id="SM00355">
    <property type="entry name" value="ZnF_C2H2"/>
    <property type="match status" value="3"/>
</dbReference>
<feature type="compositionally biased region" description="Low complexity" evidence="1">
    <location>
        <begin position="329"/>
        <end position="338"/>
    </location>
</feature>
<reference evidence="4" key="1">
    <citation type="submission" date="2025-08" db="UniProtKB">
        <authorList>
            <consortium name="RefSeq"/>
        </authorList>
    </citation>
    <scope>IDENTIFICATION</scope>
    <source>
        <tissue evidence="4">Whole organism</tissue>
    </source>
</reference>
<dbReference type="InterPro" id="IPR036236">
    <property type="entry name" value="Znf_C2H2_sf"/>
</dbReference>
<protein>
    <submittedName>
        <fullName evidence="4">Nuclear transcription factor Y subunit beta</fullName>
    </submittedName>
</protein>
<evidence type="ECO:0000313" key="3">
    <source>
        <dbReference type="Proteomes" id="UP000694904"/>
    </source>
</evidence>